<dbReference type="PIRSF" id="PIRSF004983">
    <property type="entry name" value="MenD"/>
    <property type="match status" value="1"/>
</dbReference>
<proteinExistence type="inferred from homology"/>
<dbReference type="AlphaFoldDB" id="A0A248TKB1"/>
<comment type="similarity">
    <text evidence="6">Belongs to the TPP enzyme family. MenD subfamily.</text>
</comment>
<dbReference type="Gene3D" id="3.40.50.1220">
    <property type="entry name" value="TPP-binding domain"/>
    <property type="match status" value="1"/>
</dbReference>
<comment type="cofactor">
    <cofactor evidence="6">
        <name>thiamine diphosphate</name>
        <dbReference type="ChEBI" id="CHEBI:58937"/>
    </cofactor>
    <text evidence="6">Binds 1 thiamine pyrophosphate per subunit.</text>
</comment>
<evidence type="ECO:0000256" key="3">
    <source>
        <dbReference type="ARBA" id="ARBA00022842"/>
    </source>
</evidence>
<dbReference type="Pfam" id="PF02776">
    <property type="entry name" value="TPP_enzyme_N"/>
    <property type="match status" value="1"/>
</dbReference>
<dbReference type="UniPathway" id="UPA00079"/>
<keyword evidence="5 6" id="KW-0464">Manganese</keyword>
<dbReference type="InterPro" id="IPR012001">
    <property type="entry name" value="Thiamin_PyroP_enz_TPP-bd_dom"/>
</dbReference>
<accession>A0A248TKB1</accession>
<dbReference type="InterPro" id="IPR032264">
    <property type="entry name" value="MenD_middle"/>
</dbReference>
<dbReference type="UniPathway" id="UPA01057">
    <property type="reaction ID" value="UER00164"/>
</dbReference>
<evidence type="ECO:0000313" key="10">
    <source>
        <dbReference type="EMBL" id="ASV68572.1"/>
    </source>
</evidence>
<dbReference type="GO" id="GO:0030976">
    <property type="term" value="F:thiamine pyrophosphate binding"/>
    <property type="evidence" value="ECO:0007669"/>
    <property type="project" value="UniProtKB-UniRule"/>
</dbReference>
<reference evidence="10 11" key="1">
    <citation type="submission" date="2017-08" db="EMBL/GenBank/DDBJ databases">
        <title>Complete Genome Sequence of Bacillus kochii Oregon-R-modENCODE STRAIN BDGP4, isolated from Drosophila melanogaster gut.</title>
        <authorList>
            <person name="Wan K.H."/>
            <person name="Yu C."/>
            <person name="Park S."/>
            <person name="Hammonds A.S."/>
            <person name="Booth B.W."/>
            <person name="Celniker S.E."/>
        </authorList>
    </citation>
    <scope>NUCLEOTIDE SEQUENCE [LARGE SCALE GENOMIC DNA]</scope>
    <source>
        <strain evidence="10 11">BDGP4</strain>
    </source>
</reference>
<evidence type="ECO:0000259" key="7">
    <source>
        <dbReference type="Pfam" id="PF02775"/>
    </source>
</evidence>
<dbReference type="InterPro" id="IPR004433">
    <property type="entry name" value="MenaQ_synth_MenD"/>
</dbReference>
<keyword evidence="6" id="KW-0474">Menaquinone biosynthesis</keyword>
<dbReference type="InterPro" id="IPR029061">
    <property type="entry name" value="THDP-binding"/>
</dbReference>
<keyword evidence="2 6" id="KW-0479">Metal-binding</keyword>
<gene>
    <name evidence="6" type="primary">menD</name>
    <name evidence="10" type="ORF">CKF48_15550</name>
</gene>
<dbReference type="CDD" id="cd02009">
    <property type="entry name" value="TPP_SHCHC_synthase"/>
    <property type="match status" value="1"/>
</dbReference>
<dbReference type="GO" id="GO:0000287">
    <property type="term" value="F:magnesium ion binding"/>
    <property type="evidence" value="ECO:0007669"/>
    <property type="project" value="UniProtKB-UniRule"/>
</dbReference>
<evidence type="ECO:0000256" key="4">
    <source>
        <dbReference type="ARBA" id="ARBA00023052"/>
    </source>
</evidence>
<comment type="catalytic activity">
    <reaction evidence="6">
        <text>isochorismate + 2-oxoglutarate + H(+) = 5-enolpyruvoyl-6-hydroxy-2-succinyl-cyclohex-3-ene-1-carboxylate + CO2</text>
        <dbReference type="Rhea" id="RHEA:25593"/>
        <dbReference type="ChEBI" id="CHEBI:15378"/>
        <dbReference type="ChEBI" id="CHEBI:16526"/>
        <dbReference type="ChEBI" id="CHEBI:16810"/>
        <dbReference type="ChEBI" id="CHEBI:29780"/>
        <dbReference type="ChEBI" id="CHEBI:58818"/>
        <dbReference type="EC" id="2.2.1.9"/>
    </reaction>
</comment>
<dbReference type="GO" id="GO:0070204">
    <property type="term" value="F:2-succinyl-5-enolpyruvyl-6-hydroxy-3-cyclohexene-1-carboxylic-acid synthase activity"/>
    <property type="evidence" value="ECO:0007669"/>
    <property type="project" value="UniProtKB-UniRule"/>
</dbReference>
<feature type="domain" description="Menaquinone biosynthesis protein MenD middle" evidence="9">
    <location>
        <begin position="220"/>
        <end position="406"/>
    </location>
</feature>
<comment type="function">
    <text evidence="6">Catalyzes the thiamine diphosphate-dependent decarboxylation of 2-oxoglutarate and the subsequent addition of the resulting succinic semialdehyde-thiamine pyrophosphate anion to isochorismate to yield 2-succinyl-5-enolpyruvyl-6-hydroxy-3-cyclohexene-1-carboxylate (SEPHCHC).</text>
</comment>
<evidence type="ECO:0000313" key="11">
    <source>
        <dbReference type="Proteomes" id="UP000215137"/>
    </source>
</evidence>
<evidence type="ECO:0000256" key="5">
    <source>
        <dbReference type="ARBA" id="ARBA00023211"/>
    </source>
</evidence>
<comment type="subunit">
    <text evidence="6">Homodimer.</text>
</comment>
<organism evidence="10 11">
    <name type="scientific">Cytobacillus kochii</name>
    <dbReference type="NCBI Taxonomy" id="859143"/>
    <lineage>
        <taxon>Bacteria</taxon>
        <taxon>Bacillati</taxon>
        <taxon>Bacillota</taxon>
        <taxon>Bacilli</taxon>
        <taxon>Bacillales</taxon>
        <taxon>Bacillaceae</taxon>
        <taxon>Cytobacillus</taxon>
    </lineage>
</organism>
<evidence type="ECO:0000256" key="2">
    <source>
        <dbReference type="ARBA" id="ARBA00022723"/>
    </source>
</evidence>
<dbReference type="OrthoDB" id="9791859at2"/>
<comment type="cofactor">
    <cofactor evidence="6">
        <name>Mg(2+)</name>
        <dbReference type="ChEBI" id="CHEBI:18420"/>
    </cofactor>
    <cofactor evidence="6">
        <name>Mn(2+)</name>
        <dbReference type="ChEBI" id="CHEBI:29035"/>
    </cofactor>
</comment>
<evidence type="ECO:0000256" key="6">
    <source>
        <dbReference type="HAMAP-Rule" id="MF_01659"/>
    </source>
</evidence>
<comment type="pathway">
    <text evidence="6">Quinol/quinone metabolism; menaquinone biosynthesis.</text>
</comment>
<dbReference type="PANTHER" id="PTHR42916:SF1">
    <property type="entry name" value="PROTEIN PHYLLO, CHLOROPLASTIC"/>
    <property type="match status" value="1"/>
</dbReference>
<dbReference type="EMBL" id="CP022983">
    <property type="protein sequence ID" value="ASV68572.1"/>
    <property type="molecule type" value="Genomic_DNA"/>
</dbReference>
<keyword evidence="1 6" id="KW-0808">Transferase</keyword>
<feature type="domain" description="Thiamine pyrophosphate enzyme N-terminal TPP-binding" evidence="8">
    <location>
        <begin position="12"/>
        <end position="125"/>
    </location>
</feature>
<dbReference type="Gene3D" id="3.40.50.970">
    <property type="match status" value="2"/>
</dbReference>
<evidence type="ECO:0000259" key="8">
    <source>
        <dbReference type="Pfam" id="PF02776"/>
    </source>
</evidence>
<feature type="domain" description="Thiamine pyrophosphate enzyme TPP-binding" evidence="7">
    <location>
        <begin position="425"/>
        <end position="551"/>
    </location>
</feature>
<evidence type="ECO:0000256" key="1">
    <source>
        <dbReference type="ARBA" id="ARBA00022679"/>
    </source>
</evidence>
<dbReference type="Proteomes" id="UP000215137">
    <property type="component" value="Chromosome"/>
</dbReference>
<dbReference type="CDD" id="cd07037">
    <property type="entry name" value="TPP_PYR_MenD"/>
    <property type="match status" value="1"/>
</dbReference>
<dbReference type="PANTHER" id="PTHR42916">
    <property type="entry name" value="2-SUCCINYL-5-ENOLPYRUVYL-6-HYDROXY-3-CYCLOHEXENE-1-CARBOXYLATE SYNTHASE"/>
    <property type="match status" value="1"/>
</dbReference>
<protein>
    <recommendedName>
        <fullName evidence="6">2-succinyl-5-enolpyruvyl-6-hydroxy-3-cyclohexene-1-carboxylate synthase</fullName>
        <shortName evidence="6">SEPHCHC synthase</shortName>
        <ecNumber evidence="6">2.2.1.9</ecNumber>
    </recommendedName>
    <alternativeName>
        <fullName evidence="6">Menaquinone biosynthesis protein MenD</fullName>
    </alternativeName>
</protein>
<name>A0A248TKB1_9BACI</name>
<dbReference type="GO" id="GO:0009234">
    <property type="term" value="P:menaquinone biosynthetic process"/>
    <property type="evidence" value="ECO:0007669"/>
    <property type="project" value="UniProtKB-UniRule"/>
</dbReference>
<evidence type="ECO:0000259" key="9">
    <source>
        <dbReference type="Pfam" id="PF16582"/>
    </source>
</evidence>
<dbReference type="InterPro" id="IPR011766">
    <property type="entry name" value="TPP_enzyme_TPP-bd"/>
</dbReference>
<dbReference type="GO" id="GO:0030145">
    <property type="term" value="F:manganese ion binding"/>
    <property type="evidence" value="ECO:0007669"/>
    <property type="project" value="UniProtKB-UniRule"/>
</dbReference>
<dbReference type="EC" id="2.2.1.9" evidence="6"/>
<dbReference type="NCBIfam" id="TIGR00173">
    <property type="entry name" value="menD"/>
    <property type="match status" value="1"/>
</dbReference>
<keyword evidence="3 6" id="KW-0460">Magnesium</keyword>
<dbReference type="RefSeq" id="WP_095372142.1">
    <property type="nucleotide sequence ID" value="NZ_CP022983.1"/>
</dbReference>
<dbReference type="HAMAP" id="MF_01659">
    <property type="entry name" value="MenD"/>
    <property type="match status" value="1"/>
</dbReference>
<keyword evidence="11" id="KW-1185">Reference proteome</keyword>
<sequence length="583" mass="65177">MSHQQALTKYIAAFISELVKNGVEDVVVSPGSRSTPMAMVMAEHPDLQVHIHVDERSAAFFALGIAKGTKRPVAILCTSGTAAANYYPAIIEAFYSRVPLLVFTADRPHELRDIGAPQAIDQIQMYGKHVKWFAEMAPPENGPSMINYVRTAAVRAVATAKRNPEGPVHMNFPFREPLIPDLNDPEIFLSSSREQKYMTVSPSILTVDDAQFDTIAQTVSTHNKGMIICGPMDDADLSHKIVELGKALQFPIIADPLSQLRSGCHEQSQIIDAYDAILKSETAKVELQPELIIRFGAMPVSKPLLLFMKQYPETRQLIVDGGGGFRDPSLLSTDMIYCDEKQFCEELILRANTFAIKENGYLTLWQDVNEVAKKEMVKVLEIEQLNEGKIFAQLGQLLPEESTIFVGNSMPIRDLDSFYFINNKSMRILGNRGANGIDGTISTALGVAMYTQPLYLIVGDLTFFHDLNGLIVSKLYHIPITIIVINNNGGGIFSFLPQSEHPKHFELLFGTPLNIDFSHSVTMFGGDYIKVEDWQQFSEAIATETSHLKVIEVMTNRENNVKEHRNLWESVSREIDKRIKDEE</sequence>
<comment type="pathway">
    <text evidence="6">Quinol/quinone metabolism; 1,4-dihydroxy-2-naphthoate biosynthesis; 1,4-dihydroxy-2-naphthoate from chorismate: step 2/7.</text>
</comment>
<dbReference type="Pfam" id="PF16582">
    <property type="entry name" value="TPP_enzyme_M_2"/>
    <property type="match status" value="1"/>
</dbReference>
<dbReference type="Pfam" id="PF02775">
    <property type="entry name" value="TPP_enzyme_C"/>
    <property type="match status" value="1"/>
</dbReference>
<dbReference type="SUPFAM" id="SSF52518">
    <property type="entry name" value="Thiamin diphosphate-binding fold (THDP-binding)"/>
    <property type="match status" value="2"/>
</dbReference>
<keyword evidence="4 6" id="KW-0786">Thiamine pyrophosphate</keyword>
<dbReference type="KEGG" id="bko:CKF48_15550"/>